<dbReference type="InterPro" id="IPR037171">
    <property type="entry name" value="NagB/RpiA_transferase-like"/>
</dbReference>
<dbReference type="Proteomes" id="UP000268094">
    <property type="component" value="Unassembled WGS sequence"/>
</dbReference>
<dbReference type="InterPro" id="IPR004165">
    <property type="entry name" value="CoA_trans_fam_I"/>
</dbReference>
<protein>
    <submittedName>
        <fullName evidence="1">CoA transferase subunit A</fullName>
    </submittedName>
</protein>
<organism evidence="1 2">
    <name type="scientific">Corallococcus terminator</name>
    <dbReference type="NCBI Taxonomy" id="2316733"/>
    <lineage>
        <taxon>Bacteria</taxon>
        <taxon>Pseudomonadati</taxon>
        <taxon>Myxococcota</taxon>
        <taxon>Myxococcia</taxon>
        <taxon>Myxococcales</taxon>
        <taxon>Cystobacterineae</taxon>
        <taxon>Myxococcaceae</taxon>
        <taxon>Corallococcus</taxon>
    </lineage>
</organism>
<dbReference type="RefSeq" id="WP_120539295.1">
    <property type="nucleotide sequence ID" value="NZ_RAVZ01000016.1"/>
</dbReference>
<dbReference type="EMBL" id="RAVZ01000016">
    <property type="protein sequence ID" value="RKG92965.1"/>
    <property type="molecule type" value="Genomic_DNA"/>
</dbReference>
<name>A0A3A8JC27_9BACT</name>
<keyword evidence="1" id="KW-0808">Transferase</keyword>
<accession>A0A3A8JC27</accession>
<dbReference type="AlphaFoldDB" id="A0A3A8JC27"/>
<dbReference type="SMART" id="SM00882">
    <property type="entry name" value="CoA_trans"/>
    <property type="match status" value="1"/>
</dbReference>
<dbReference type="PANTHER" id="PTHR43293">
    <property type="entry name" value="ACETATE COA-TRANSFERASE YDIF"/>
    <property type="match status" value="1"/>
</dbReference>
<evidence type="ECO:0000313" key="2">
    <source>
        <dbReference type="Proteomes" id="UP000268094"/>
    </source>
</evidence>
<dbReference type="SUPFAM" id="SSF100950">
    <property type="entry name" value="NagB/RpiA/CoA transferase-like"/>
    <property type="match status" value="1"/>
</dbReference>
<comment type="caution">
    <text evidence="1">The sequence shown here is derived from an EMBL/GenBank/DDBJ whole genome shotgun (WGS) entry which is preliminary data.</text>
</comment>
<sequence length="266" mass="28584">MNRARWCSLTEAVASIPNGAWVAAGGFMLGRAPMALVLELVAQEKRDLQLISLPNPLPAEFLVAGGCLKRVEFPFGALVLENRVRPLPCLKRAIEAGDIAWREHDGYRVVQRLRAASMGLPFIPAPDADVSELAEVDAPRTVEDPFTGRRVPVEPAFYPDVAVIHAQAADDKGNLYIEDPTTDLLVAGAAKRVVATVEERVPKLSRVTIPGFQVERVVLAPGGALPTGCLGKYPHDDAMLAAYLAAAEAGQAREFLMSLRATRSAA</sequence>
<dbReference type="OrthoDB" id="9777193at2"/>
<evidence type="ECO:0000313" key="1">
    <source>
        <dbReference type="EMBL" id="RKG92965.1"/>
    </source>
</evidence>
<dbReference type="Pfam" id="PF01144">
    <property type="entry name" value="CoA_trans"/>
    <property type="match status" value="1"/>
</dbReference>
<dbReference type="Gene3D" id="3.40.1080.10">
    <property type="entry name" value="Glutaconate Coenzyme A-transferase"/>
    <property type="match status" value="1"/>
</dbReference>
<gene>
    <name evidence="1" type="ORF">D7V88_04215</name>
</gene>
<dbReference type="GO" id="GO:0008410">
    <property type="term" value="F:CoA-transferase activity"/>
    <property type="evidence" value="ECO:0007669"/>
    <property type="project" value="InterPro"/>
</dbReference>
<reference evidence="2" key="1">
    <citation type="submission" date="2018-09" db="EMBL/GenBank/DDBJ databases">
        <authorList>
            <person name="Livingstone P.G."/>
            <person name="Whitworth D.E."/>
        </authorList>
    </citation>
    <scope>NUCLEOTIDE SEQUENCE [LARGE SCALE GENOMIC DNA]</scope>
    <source>
        <strain evidence="2">CA054A</strain>
    </source>
</reference>
<proteinExistence type="predicted"/>
<dbReference type="PANTHER" id="PTHR43293:SF3">
    <property type="entry name" value="CHOLESTEROL RING-CLEAVING HYDROLASE IPDB SUBUNIT"/>
    <property type="match status" value="1"/>
</dbReference>
<keyword evidence="2" id="KW-1185">Reference proteome</keyword>